<dbReference type="KEGG" id="ptaw:DW352_16005"/>
<sequence length="144" mass="14555">MLGLALLPATPAAALTMKECSAKYAAAKKDGTLNGLKWNDFRKKECADNAAAAAPAAPAAAAPAAPAAAAKPAAAPAVQPAATNAVFPKAVDPKYAKEKAGVAREKTCVDQYNANKANNANGGMKWIQKGGGYWSACNKVLKGA</sequence>
<name>A0A345ZYA0_9HYPH</name>
<accession>A0A345ZYA0</accession>
<proteinExistence type="predicted"/>
<organism evidence="1 2">
    <name type="scientific">Pseudolabrys taiwanensis</name>
    <dbReference type="NCBI Taxonomy" id="331696"/>
    <lineage>
        <taxon>Bacteria</taxon>
        <taxon>Pseudomonadati</taxon>
        <taxon>Pseudomonadota</taxon>
        <taxon>Alphaproteobacteria</taxon>
        <taxon>Hyphomicrobiales</taxon>
        <taxon>Xanthobacteraceae</taxon>
        <taxon>Pseudolabrys</taxon>
    </lineage>
</organism>
<dbReference type="EMBL" id="CP031417">
    <property type="protein sequence ID" value="AXK81897.1"/>
    <property type="molecule type" value="Genomic_DNA"/>
</dbReference>
<gene>
    <name evidence="1" type="ORF">DW352_16005</name>
</gene>
<protein>
    <submittedName>
        <fullName evidence="1">Uncharacterized protein</fullName>
    </submittedName>
</protein>
<keyword evidence="2" id="KW-1185">Reference proteome</keyword>
<dbReference type="AlphaFoldDB" id="A0A345ZYA0"/>
<reference evidence="1 2" key="1">
    <citation type="submission" date="2018-07" db="EMBL/GenBank/DDBJ databases">
        <authorList>
            <person name="Quirk P.G."/>
            <person name="Krulwich T.A."/>
        </authorList>
    </citation>
    <scope>NUCLEOTIDE SEQUENCE [LARGE SCALE GENOMIC DNA]</scope>
    <source>
        <strain evidence="1 2">CC-BB4</strain>
    </source>
</reference>
<dbReference type="OrthoDB" id="8001261at2"/>
<evidence type="ECO:0000313" key="1">
    <source>
        <dbReference type="EMBL" id="AXK81897.1"/>
    </source>
</evidence>
<dbReference type="Proteomes" id="UP000254889">
    <property type="component" value="Chromosome"/>
</dbReference>
<evidence type="ECO:0000313" key="2">
    <source>
        <dbReference type="Proteomes" id="UP000254889"/>
    </source>
</evidence>